<keyword evidence="4" id="KW-0539">Nucleus</keyword>
<dbReference type="PROSITE" id="PS50048">
    <property type="entry name" value="ZN2_CY6_FUNGAL_2"/>
    <property type="match status" value="1"/>
</dbReference>
<dbReference type="SUPFAM" id="SSF57701">
    <property type="entry name" value="Zn2/Cys6 DNA-binding domain"/>
    <property type="match status" value="1"/>
</dbReference>
<evidence type="ECO:0000313" key="8">
    <source>
        <dbReference type="Proteomes" id="UP000078343"/>
    </source>
</evidence>
<name>A0A178ZNU9_9EURO</name>
<dbReference type="RefSeq" id="XP_018694052.1">
    <property type="nucleotide sequence ID" value="XM_018837199.1"/>
</dbReference>
<dbReference type="Pfam" id="PF00172">
    <property type="entry name" value="Zn_clus"/>
    <property type="match status" value="1"/>
</dbReference>
<reference evidence="7 8" key="1">
    <citation type="submission" date="2016-04" db="EMBL/GenBank/DDBJ databases">
        <title>Draft genome of Fonsecaea erecta CBS 125763.</title>
        <authorList>
            <person name="Weiss V.A."/>
            <person name="Vicente V.A."/>
            <person name="Raittz R.T."/>
            <person name="Moreno L.F."/>
            <person name="De Souza E.M."/>
            <person name="Pedrosa F.O."/>
            <person name="Steffens M.B."/>
            <person name="Faoro H."/>
            <person name="Tadra-Sfeir M.Z."/>
            <person name="Najafzadeh M.J."/>
            <person name="Felipe M.S."/>
            <person name="Teixeira M."/>
            <person name="Sun J."/>
            <person name="Xi L."/>
            <person name="Gomes R."/>
            <person name="De Azevedo C.M."/>
            <person name="Salgado C.G."/>
            <person name="Da Silva M.B."/>
            <person name="Nascimento M.F."/>
            <person name="Queiroz-Telles F."/>
            <person name="Attili D.S."/>
            <person name="Gorbushina A."/>
        </authorList>
    </citation>
    <scope>NUCLEOTIDE SEQUENCE [LARGE SCALE GENOMIC DNA]</scope>
    <source>
        <strain evidence="7 8">CBS 125763</strain>
    </source>
</reference>
<dbReference type="AlphaFoldDB" id="A0A178ZNU9"/>
<dbReference type="GO" id="GO:0008270">
    <property type="term" value="F:zinc ion binding"/>
    <property type="evidence" value="ECO:0007669"/>
    <property type="project" value="InterPro"/>
</dbReference>
<evidence type="ECO:0000313" key="7">
    <source>
        <dbReference type="EMBL" id="OAP60685.1"/>
    </source>
</evidence>
<dbReference type="GO" id="GO:0003677">
    <property type="term" value="F:DNA binding"/>
    <property type="evidence" value="ECO:0007669"/>
    <property type="project" value="UniProtKB-KW"/>
</dbReference>
<dbReference type="InterPro" id="IPR036864">
    <property type="entry name" value="Zn2-C6_fun-type_DNA-bd_sf"/>
</dbReference>
<dbReference type="EMBL" id="LVYI01000004">
    <property type="protein sequence ID" value="OAP60685.1"/>
    <property type="molecule type" value="Genomic_DNA"/>
</dbReference>
<dbReference type="InterPro" id="IPR052783">
    <property type="entry name" value="Metabolic/Drug-Res_Regulator"/>
</dbReference>
<evidence type="ECO:0000259" key="6">
    <source>
        <dbReference type="PROSITE" id="PS50048"/>
    </source>
</evidence>
<proteinExistence type="predicted"/>
<keyword evidence="2" id="KW-0238">DNA-binding</keyword>
<comment type="caution">
    <text evidence="7">The sequence shown here is derived from an EMBL/GenBank/DDBJ whole genome shotgun (WGS) entry which is preliminary data.</text>
</comment>
<feature type="compositionally biased region" description="Basic and acidic residues" evidence="5">
    <location>
        <begin position="207"/>
        <end position="222"/>
    </location>
</feature>
<dbReference type="Proteomes" id="UP000078343">
    <property type="component" value="Unassembled WGS sequence"/>
</dbReference>
<dbReference type="Gene3D" id="4.10.240.10">
    <property type="entry name" value="Zn(2)-C6 fungal-type DNA-binding domain"/>
    <property type="match status" value="1"/>
</dbReference>
<sequence>MSKTIIAPSTMRPGSQNSLSLTPLPLAERYNGDFDTVSDLPHARRKKKISRTMRACDLCRLKKAKCDGDTPCKSCLRRATSCTYTHVRRNSRPYTVLAYAEMLGRQQATLIEAIQILHQRLRTGEALDDFVSQSIKEAPSVNEILQHLGLTPLELSEVDSEHSGRYSQSIVSPASSSTTTPASGNDCHAQPQVEWGDYQDPLTSPDKMTEVETPAKHSRDQSFEGVEPPITDQQFEYSFWGNDDGLEAQDLLRPPPSPSPGDTFSDAQLGWDFAETCPLSYLAPAGKSGRHQSFRLVF</sequence>
<dbReference type="CDD" id="cd00067">
    <property type="entry name" value="GAL4"/>
    <property type="match status" value="1"/>
</dbReference>
<dbReference type="GO" id="GO:0000981">
    <property type="term" value="F:DNA-binding transcription factor activity, RNA polymerase II-specific"/>
    <property type="evidence" value="ECO:0007669"/>
    <property type="project" value="InterPro"/>
</dbReference>
<dbReference type="PANTHER" id="PTHR47655:SF3">
    <property type="entry name" value="ZN(II)2CYS6 TRANSCRIPTION FACTOR (EUROFUNG)"/>
    <property type="match status" value="1"/>
</dbReference>
<feature type="domain" description="Zn(2)-C6 fungal-type" evidence="6">
    <location>
        <begin position="55"/>
        <end position="84"/>
    </location>
</feature>
<feature type="region of interest" description="Disordered" evidence="5">
    <location>
        <begin position="159"/>
        <end position="226"/>
    </location>
</feature>
<feature type="compositionally biased region" description="Polar residues" evidence="5">
    <location>
        <begin position="12"/>
        <end position="21"/>
    </location>
</feature>
<dbReference type="GeneID" id="30009855"/>
<dbReference type="InterPro" id="IPR001138">
    <property type="entry name" value="Zn2Cys6_DnaBD"/>
</dbReference>
<dbReference type="PROSITE" id="PS00463">
    <property type="entry name" value="ZN2_CY6_FUNGAL_1"/>
    <property type="match status" value="1"/>
</dbReference>
<organism evidence="7 8">
    <name type="scientific">Fonsecaea erecta</name>
    <dbReference type="NCBI Taxonomy" id="1367422"/>
    <lineage>
        <taxon>Eukaryota</taxon>
        <taxon>Fungi</taxon>
        <taxon>Dikarya</taxon>
        <taxon>Ascomycota</taxon>
        <taxon>Pezizomycotina</taxon>
        <taxon>Eurotiomycetes</taxon>
        <taxon>Chaetothyriomycetidae</taxon>
        <taxon>Chaetothyriales</taxon>
        <taxon>Herpotrichiellaceae</taxon>
        <taxon>Fonsecaea</taxon>
    </lineage>
</organism>
<protein>
    <recommendedName>
        <fullName evidence="6">Zn(2)-C6 fungal-type domain-containing protein</fullName>
    </recommendedName>
</protein>
<dbReference type="PANTHER" id="PTHR47655">
    <property type="entry name" value="QUINIC ACID UTILIZATION ACTIVATOR"/>
    <property type="match status" value="1"/>
</dbReference>
<keyword evidence="1" id="KW-0805">Transcription regulation</keyword>
<evidence type="ECO:0000256" key="2">
    <source>
        <dbReference type="ARBA" id="ARBA00023125"/>
    </source>
</evidence>
<evidence type="ECO:0000256" key="5">
    <source>
        <dbReference type="SAM" id="MobiDB-lite"/>
    </source>
</evidence>
<gene>
    <name evidence="7" type="ORF">AYL99_05687</name>
</gene>
<dbReference type="SMART" id="SM00066">
    <property type="entry name" value="GAL4"/>
    <property type="match status" value="1"/>
</dbReference>
<evidence type="ECO:0000256" key="4">
    <source>
        <dbReference type="ARBA" id="ARBA00023242"/>
    </source>
</evidence>
<keyword evidence="8" id="KW-1185">Reference proteome</keyword>
<feature type="compositionally biased region" description="Low complexity" evidence="5">
    <location>
        <begin position="172"/>
        <end position="183"/>
    </location>
</feature>
<accession>A0A178ZNU9</accession>
<evidence type="ECO:0000256" key="3">
    <source>
        <dbReference type="ARBA" id="ARBA00023163"/>
    </source>
</evidence>
<keyword evidence="3" id="KW-0804">Transcription</keyword>
<dbReference type="OrthoDB" id="4136018at2759"/>
<feature type="region of interest" description="Disordered" evidence="5">
    <location>
        <begin position="1"/>
        <end position="21"/>
    </location>
</feature>
<evidence type="ECO:0000256" key="1">
    <source>
        <dbReference type="ARBA" id="ARBA00023015"/>
    </source>
</evidence>